<name>A6IN58_RAT</name>
<keyword evidence="1" id="KW-0812">Transmembrane</keyword>
<dbReference type="Proteomes" id="UP000234681">
    <property type="component" value="Chromosome 4"/>
</dbReference>
<gene>
    <name evidence="2" type="ORF">rCG_29634</name>
</gene>
<evidence type="ECO:0000313" key="3">
    <source>
        <dbReference type="Proteomes" id="UP000234681"/>
    </source>
</evidence>
<accession>A6IN58</accession>
<evidence type="ECO:0000313" key="2">
    <source>
        <dbReference type="EMBL" id="EDM01381.1"/>
    </source>
</evidence>
<dbReference type="AlphaFoldDB" id="A6IN58"/>
<sequence length="73" mass="8203">MSLLWTQSFQTNHCHRLTSVAIKNVSCLRAPHVFLLIRCLPPARSHLTSPLFLFLSLSIFIISLLSSSYCLAS</sequence>
<organism evidence="2 3">
    <name type="scientific">Rattus norvegicus</name>
    <name type="common">Rat</name>
    <dbReference type="NCBI Taxonomy" id="10116"/>
    <lineage>
        <taxon>Eukaryota</taxon>
        <taxon>Metazoa</taxon>
        <taxon>Chordata</taxon>
        <taxon>Craniata</taxon>
        <taxon>Vertebrata</taxon>
        <taxon>Euteleostomi</taxon>
        <taxon>Mammalia</taxon>
        <taxon>Eutheria</taxon>
        <taxon>Euarchontoglires</taxon>
        <taxon>Glires</taxon>
        <taxon>Rodentia</taxon>
        <taxon>Myomorpha</taxon>
        <taxon>Muroidea</taxon>
        <taxon>Muridae</taxon>
        <taxon>Murinae</taxon>
        <taxon>Rattus</taxon>
    </lineage>
</organism>
<protein>
    <submittedName>
        <fullName evidence="2">RCG29634</fullName>
    </submittedName>
</protein>
<feature type="non-terminal residue" evidence="2">
    <location>
        <position position="73"/>
    </location>
</feature>
<keyword evidence="1" id="KW-1133">Transmembrane helix</keyword>
<dbReference type="EMBL" id="CH473964">
    <property type="protein sequence ID" value="EDM01381.1"/>
    <property type="molecule type" value="Genomic_DNA"/>
</dbReference>
<reference evidence="2 3" key="1">
    <citation type="submission" date="2005-09" db="EMBL/GenBank/DDBJ databases">
        <authorList>
            <person name="Mural R.J."/>
            <person name="Li P.W."/>
            <person name="Adams M.D."/>
            <person name="Amanatides P.G."/>
            <person name="Baden-Tillson H."/>
            <person name="Barnstead M."/>
            <person name="Chin S.H."/>
            <person name="Dew I."/>
            <person name="Evans C.A."/>
            <person name="Ferriera S."/>
            <person name="Flanigan M."/>
            <person name="Fosler C."/>
            <person name="Glodek A."/>
            <person name="Gu Z."/>
            <person name="Holt R.A."/>
            <person name="Jennings D."/>
            <person name="Kraft C.L."/>
            <person name="Lu F."/>
            <person name="Nguyen T."/>
            <person name="Nusskern D.R."/>
            <person name="Pfannkoch C.M."/>
            <person name="Sitter C."/>
            <person name="Sutton G.G."/>
            <person name="Venter J.C."/>
            <person name="Wang Z."/>
            <person name="Woodage T."/>
            <person name="Zheng X.H."/>
            <person name="Zhong F."/>
        </authorList>
    </citation>
    <scope>NUCLEOTIDE SEQUENCE [LARGE SCALE GENOMIC DNA]</scope>
    <source>
        <strain>BN</strain>
        <strain evidence="3">Sprague-Dawley</strain>
    </source>
</reference>
<keyword evidence="1" id="KW-0472">Membrane</keyword>
<evidence type="ECO:0000256" key="1">
    <source>
        <dbReference type="SAM" id="Phobius"/>
    </source>
</evidence>
<feature type="transmembrane region" description="Helical" evidence="1">
    <location>
        <begin position="51"/>
        <end position="72"/>
    </location>
</feature>
<proteinExistence type="predicted"/>